<evidence type="ECO:0000256" key="2">
    <source>
        <dbReference type="ARBA" id="ARBA00023125"/>
    </source>
</evidence>
<dbReference type="EMBL" id="JACIDU010000008">
    <property type="protein sequence ID" value="MBB4103744.1"/>
    <property type="molecule type" value="Genomic_DNA"/>
</dbReference>
<accession>A0A7W6P0Y1</accession>
<dbReference type="GO" id="GO:0000976">
    <property type="term" value="F:transcription cis-regulatory region binding"/>
    <property type="evidence" value="ECO:0007669"/>
    <property type="project" value="TreeGrafter"/>
</dbReference>
<dbReference type="PANTHER" id="PTHR47894">
    <property type="entry name" value="HTH-TYPE TRANSCRIPTIONAL REGULATOR GADX"/>
    <property type="match status" value="1"/>
</dbReference>
<evidence type="ECO:0000259" key="4">
    <source>
        <dbReference type="PROSITE" id="PS01124"/>
    </source>
</evidence>
<dbReference type="GO" id="GO:0005829">
    <property type="term" value="C:cytosol"/>
    <property type="evidence" value="ECO:0007669"/>
    <property type="project" value="TreeGrafter"/>
</dbReference>
<sequence length="340" mass="37935">MERRSITAGFVEDILFYAEAAGVDPARILDETGVTRGHPVDNEAYGRLWLAIAEAAGDEFFALGARAMRPGSFTLMGHAVLSAKTLGQAVRRILRFLRVVLDDPWGELHLVHGVEAEIVLQDRRGARPAFADRTYWLLVMGLACWLVGRQIPLRRVDFAGPAPENRADYLQFFGAPVRFDAERSLLAFDVRYLALPNIRNVAQLQAFLRGAPANILLRYRHDQELTMRIRGQLRAMPAARWPDLEAMAGELGLSSATLRRRLRAEGQGFATIRDEVLLERAEQFLSETGDAITQIATELGYSEPGAFHRAFRKWTGQTPGAFRAAALTNRRAREPESVPS</sequence>
<dbReference type="Proteomes" id="UP000584824">
    <property type="component" value="Unassembled WGS sequence"/>
</dbReference>
<dbReference type="Gene3D" id="1.10.10.60">
    <property type="entry name" value="Homeodomain-like"/>
    <property type="match status" value="1"/>
</dbReference>
<reference evidence="5 6" key="1">
    <citation type="submission" date="2020-08" db="EMBL/GenBank/DDBJ databases">
        <title>Genomic Encyclopedia of Type Strains, Phase IV (KMG-IV): sequencing the most valuable type-strain genomes for metagenomic binning, comparative biology and taxonomic classification.</title>
        <authorList>
            <person name="Goeker M."/>
        </authorList>
    </citation>
    <scope>NUCLEOTIDE SEQUENCE [LARGE SCALE GENOMIC DNA]</scope>
    <source>
        <strain evidence="5 6">DSM 26385</strain>
    </source>
</reference>
<evidence type="ECO:0000256" key="1">
    <source>
        <dbReference type="ARBA" id="ARBA00023015"/>
    </source>
</evidence>
<dbReference type="InterPro" id="IPR018060">
    <property type="entry name" value="HTH_AraC"/>
</dbReference>
<name>A0A7W6P0Y1_9HYPH</name>
<keyword evidence="1" id="KW-0805">Transcription regulation</keyword>
<dbReference type="PANTHER" id="PTHR47894:SF1">
    <property type="entry name" value="HTH-TYPE TRANSCRIPTIONAL REGULATOR VQSM"/>
    <property type="match status" value="1"/>
</dbReference>
<protein>
    <submittedName>
        <fullName evidence="5">AraC-like DNA-binding protein</fullName>
    </submittedName>
</protein>
<evidence type="ECO:0000256" key="3">
    <source>
        <dbReference type="ARBA" id="ARBA00023163"/>
    </source>
</evidence>
<feature type="domain" description="HTH araC/xylS-type" evidence="4">
    <location>
        <begin position="223"/>
        <end position="325"/>
    </location>
</feature>
<dbReference type="PRINTS" id="PR00032">
    <property type="entry name" value="HTHARAC"/>
</dbReference>
<keyword evidence="6" id="KW-1185">Reference proteome</keyword>
<evidence type="ECO:0000313" key="5">
    <source>
        <dbReference type="EMBL" id="MBB4103744.1"/>
    </source>
</evidence>
<dbReference type="SMART" id="SM00342">
    <property type="entry name" value="HTH_ARAC"/>
    <property type="match status" value="1"/>
</dbReference>
<keyword evidence="3" id="KW-0804">Transcription</keyword>
<dbReference type="PROSITE" id="PS01124">
    <property type="entry name" value="HTH_ARAC_FAMILY_2"/>
    <property type="match status" value="1"/>
</dbReference>
<dbReference type="SUPFAM" id="SSF46689">
    <property type="entry name" value="Homeodomain-like"/>
    <property type="match status" value="1"/>
</dbReference>
<proteinExistence type="predicted"/>
<evidence type="ECO:0000313" key="6">
    <source>
        <dbReference type="Proteomes" id="UP000584824"/>
    </source>
</evidence>
<gene>
    <name evidence="5" type="ORF">GGQ66_002312</name>
</gene>
<dbReference type="Pfam" id="PF12833">
    <property type="entry name" value="HTH_18"/>
    <property type="match status" value="1"/>
</dbReference>
<dbReference type="AlphaFoldDB" id="A0A7W6P0Y1"/>
<organism evidence="5 6">
    <name type="scientific">Allorhizobium borbori</name>
    <dbReference type="NCBI Taxonomy" id="485907"/>
    <lineage>
        <taxon>Bacteria</taxon>
        <taxon>Pseudomonadati</taxon>
        <taxon>Pseudomonadota</taxon>
        <taxon>Alphaproteobacteria</taxon>
        <taxon>Hyphomicrobiales</taxon>
        <taxon>Rhizobiaceae</taxon>
        <taxon>Rhizobium/Agrobacterium group</taxon>
        <taxon>Allorhizobium</taxon>
    </lineage>
</organism>
<dbReference type="InterPro" id="IPR032687">
    <property type="entry name" value="AraC-type_N"/>
</dbReference>
<dbReference type="GO" id="GO:0003700">
    <property type="term" value="F:DNA-binding transcription factor activity"/>
    <property type="evidence" value="ECO:0007669"/>
    <property type="project" value="InterPro"/>
</dbReference>
<dbReference type="RefSeq" id="WP_183792562.1">
    <property type="nucleotide sequence ID" value="NZ_JACIDU010000008.1"/>
</dbReference>
<dbReference type="Pfam" id="PF12625">
    <property type="entry name" value="Arabinose_bd"/>
    <property type="match status" value="1"/>
</dbReference>
<comment type="caution">
    <text evidence="5">The sequence shown here is derived from an EMBL/GenBank/DDBJ whole genome shotgun (WGS) entry which is preliminary data.</text>
</comment>
<keyword evidence="2 5" id="KW-0238">DNA-binding</keyword>
<dbReference type="InterPro" id="IPR020449">
    <property type="entry name" value="Tscrpt_reg_AraC-type_HTH"/>
</dbReference>
<dbReference type="InterPro" id="IPR009057">
    <property type="entry name" value="Homeodomain-like_sf"/>
</dbReference>